<evidence type="ECO:0000256" key="1">
    <source>
        <dbReference type="SAM" id="MobiDB-lite"/>
    </source>
</evidence>
<dbReference type="OrthoDB" id="3791134at2759"/>
<evidence type="ECO:0000313" key="2">
    <source>
        <dbReference type="EMBL" id="KAF2266010.1"/>
    </source>
</evidence>
<evidence type="ECO:0000313" key="3">
    <source>
        <dbReference type="Proteomes" id="UP000800093"/>
    </source>
</evidence>
<comment type="caution">
    <text evidence="2">The sequence shown here is derived from an EMBL/GenBank/DDBJ whole genome shotgun (WGS) entry which is preliminary data.</text>
</comment>
<proteinExistence type="predicted"/>
<dbReference type="AlphaFoldDB" id="A0A9P4N1F3"/>
<keyword evidence="3" id="KW-1185">Reference proteome</keyword>
<protein>
    <submittedName>
        <fullName evidence="2">Uncharacterized protein</fullName>
    </submittedName>
</protein>
<sequence length="118" mass="11604">MPPKQQPNQQSWLTRSTNAAAAGIGNFAGGIVTAVGNGVSGAGKGADDSITNTSRGWGDAVREYGNSIKDATGASGPRAGTGRNPLGLASTGGGARATMKAKKGPTPRKGTANNPLGL</sequence>
<gene>
    <name evidence="2" type="ORF">CC78DRAFT_615317</name>
</gene>
<accession>A0A9P4N1F3</accession>
<name>A0A9P4N1F3_9PLEO</name>
<feature type="region of interest" description="Disordered" evidence="1">
    <location>
        <begin position="35"/>
        <end position="118"/>
    </location>
</feature>
<organism evidence="2 3">
    <name type="scientific">Lojkania enalia</name>
    <dbReference type="NCBI Taxonomy" id="147567"/>
    <lineage>
        <taxon>Eukaryota</taxon>
        <taxon>Fungi</taxon>
        <taxon>Dikarya</taxon>
        <taxon>Ascomycota</taxon>
        <taxon>Pezizomycotina</taxon>
        <taxon>Dothideomycetes</taxon>
        <taxon>Pleosporomycetidae</taxon>
        <taxon>Pleosporales</taxon>
        <taxon>Pleosporales incertae sedis</taxon>
        <taxon>Lojkania</taxon>
    </lineage>
</organism>
<dbReference type="EMBL" id="ML986601">
    <property type="protein sequence ID" value="KAF2266010.1"/>
    <property type="molecule type" value="Genomic_DNA"/>
</dbReference>
<reference evidence="3" key="1">
    <citation type="journal article" date="2020" name="Stud. Mycol.">
        <title>101 Dothideomycetes genomes: A test case for predicting lifestyles and emergence of pathogens.</title>
        <authorList>
            <person name="Haridas S."/>
            <person name="Albert R."/>
            <person name="Binder M."/>
            <person name="Bloem J."/>
            <person name="LaButti K."/>
            <person name="Salamov A."/>
            <person name="Andreopoulos B."/>
            <person name="Baker S."/>
            <person name="Barry K."/>
            <person name="Bills G."/>
            <person name="Bluhm B."/>
            <person name="Cannon C."/>
            <person name="Castanera R."/>
            <person name="Culley D."/>
            <person name="Daum C."/>
            <person name="Ezra D."/>
            <person name="Gonzalez J."/>
            <person name="Henrissat B."/>
            <person name="Kuo A."/>
            <person name="Liang C."/>
            <person name="Lipzen A."/>
            <person name="Lutzoni F."/>
            <person name="Magnuson J."/>
            <person name="Mondo S."/>
            <person name="Nolan M."/>
            <person name="Ohm R."/>
            <person name="Pangilinan J."/>
            <person name="Park H.-J."/>
            <person name="Ramirez L."/>
            <person name="Alfaro M."/>
            <person name="Sun H."/>
            <person name="Tritt A."/>
            <person name="Yoshinaga Y."/>
            <person name="Zwiers L.-H."/>
            <person name="Turgeon B."/>
            <person name="Goodwin S."/>
            <person name="Spatafora J."/>
            <person name="Crous P."/>
            <person name="Grigoriev I."/>
        </authorList>
    </citation>
    <scope>NUCLEOTIDE SEQUENCE [LARGE SCALE GENOMIC DNA]</scope>
    <source>
        <strain evidence="3">CBS 304.66</strain>
    </source>
</reference>
<dbReference type="Proteomes" id="UP000800093">
    <property type="component" value="Unassembled WGS sequence"/>
</dbReference>